<feature type="compositionally biased region" description="Polar residues" evidence="2">
    <location>
        <begin position="1190"/>
        <end position="1204"/>
    </location>
</feature>
<feature type="compositionally biased region" description="Basic and acidic residues" evidence="2">
    <location>
        <begin position="1170"/>
        <end position="1187"/>
    </location>
</feature>
<evidence type="ECO:0000313" key="5">
    <source>
        <dbReference type="EnsemblFungi" id="MAPG_07830T0"/>
    </source>
</evidence>
<feature type="compositionally biased region" description="Polar residues" evidence="2">
    <location>
        <begin position="1285"/>
        <end position="1302"/>
    </location>
</feature>
<dbReference type="EMBL" id="ADBL01001899">
    <property type="status" value="NOT_ANNOTATED_CDS"/>
    <property type="molecule type" value="Genomic_DNA"/>
</dbReference>
<feature type="compositionally biased region" description="Low complexity" evidence="2">
    <location>
        <begin position="1085"/>
        <end position="1102"/>
    </location>
</feature>
<feature type="region of interest" description="Disordered" evidence="2">
    <location>
        <begin position="1493"/>
        <end position="1520"/>
    </location>
</feature>
<organism evidence="5 6">
    <name type="scientific">Magnaporthiopsis poae (strain ATCC 64411 / 73-15)</name>
    <name type="common">Kentucky bluegrass fungus</name>
    <name type="synonym">Magnaporthe poae</name>
    <dbReference type="NCBI Taxonomy" id="644358"/>
    <lineage>
        <taxon>Eukaryota</taxon>
        <taxon>Fungi</taxon>
        <taxon>Dikarya</taxon>
        <taxon>Ascomycota</taxon>
        <taxon>Pezizomycotina</taxon>
        <taxon>Sordariomycetes</taxon>
        <taxon>Sordariomycetidae</taxon>
        <taxon>Magnaporthales</taxon>
        <taxon>Magnaporthaceae</taxon>
        <taxon>Magnaporthiopsis</taxon>
    </lineage>
</organism>
<feature type="compositionally biased region" description="Gly residues" evidence="2">
    <location>
        <begin position="918"/>
        <end position="927"/>
    </location>
</feature>
<evidence type="ECO:0000259" key="3">
    <source>
        <dbReference type="Pfam" id="PF24883"/>
    </source>
</evidence>
<feature type="compositionally biased region" description="Low complexity" evidence="2">
    <location>
        <begin position="908"/>
        <end position="917"/>
    </location>
</feature>
<dbReference type="SUPFAM" id="SSF53474">
    <property type="entry name" value="alpha/beta-Hydrolases"/>
    <property type="match status" value="1"/>
</dbReference>
<feature type="region of interest" description="Disordered" evidence="2">
    <location>
        <begin position="869"/>
        <end position="1468"/>
    </location>
</feature>
<feature type="compositionally biased region" description="Low complexity" evidence="2">
    <location>
        <begin position="1227"/>
        <end position="1241"/>
    </location>
</feature>
<dbReference type="Gene3D" id="3.40.50.1820">
    <property type="entry name" value="alpha/beta hydrolase"/>
    <property type="match status" value="1"/>
</dbReference>
<reference evidence="4" key="1">
    <citation type="submission" date="2010-05" db="EMBL/GenBank/DDBJ databases">
        <title>The Genome Sequence of Magnaporthe poae strain ATCC 64411.</title>
        <authorList>
            <consortium name="The Broad Institute Genome Sequencing Platform"/>
            <consortium name="Broad Institute Genome Sequencing Center for Infectious Disease"/>
            <person name="Ma L.-J."/>
            <person name="Dead R."/>
            <person name="Young S."/>
            <person name="Zeng Q."/>
            <person name="Koehrsen M."/>
            <person name="Alvarado L."/>
            <person name="Berlin A."/>
            <person name="Chapman S.B."/>
            <person name="Chen Z."/>
            <person name="Freedman E."/>
            <person name="Gellesch M."/>
            <person name="Goldberg J."/>
            <person name="Griggs A."/>
            <person name="Gujja S."/>
            <person name="Heilman E.R."/>
            <person name="Heiman D."/>
            <person name="Hepburn T."/>
            <person name="Howarth C."/>
            <person name="Jen D."/>
            <person name="Larson L."/>
            <person name="Mehta T."/>
            <person name="Neiman D."/>
            <person name="Pearson M."/>
            <person name="Roberts A."/>
            <person name="Saif S."/>
            <person name="Shea T."/>
            <person name="Shenoy N."/>
            <person name="Sisk P."/>
            <person name="Stolte C."/>
            <person name="Sykes S."/>
            <person name="Walk T."/>
            <person name="White J."/>
            <person name="Yandava C."/>
            <person name="Haas B."/>
            <person name="Nusbaum C."/>
            <person name="Birren B."/>
        </authorList>
    </citation>
    <scope>NUCLEOTIDE SEQUENCE</scope>
    <source>
        <strain evidence="4">ATCC 64411</strain>
    </source>
</reference>
<feature type="compositionally biased region" description="Low complexity" evidence="2">
    <location>
        <begin position="980"/>
        <end position="993"/>
    </location>
</feature>
<dbReference type="Proteomes" id="UP000011715">
    <property type="component" value="Unassembled WGS sequence"/>
</dbReference>
<feature type="compositionally biased region" description="Basic and acidic residues" evidence="2">
    <location>
        <begin position="1106"/>
        <end position="1115"/>
    </location>
</feature>
<dbReference type="PANTHER" id="PTHR10039">
    <property type="entry name" value="AMELOGENIN"/>
    <property type="match status" value="1"/>
</dbReference>
<evidence type="ECO:0000256" key="1">
    <source>
        <dbReference type="ARBA" id="ARBA00022737"/>
    </source>
</evidence>
<feature type="domain" description="Nephrocystin 3-like N-terminal" evidence="3">
    <location>
        <begin position="337"/>
        <end position="518"/>
    </location>
</feature>
<name>A0A0C4E5Q6_MAGP6</name>
<dbReference type="SUPFAM" id="SSF52540">
    <property type="entry name" value="P-loop containing nucleoside triphosphate hydrolases"/>
    <property type="match status" value="1"/>
</dbReference>
<evidence type="ECO:0000313" key="6">
    <source>
        <dbReference type="Proteomes" id="UP000011715"/>
    </source>
</evidence>
<dbReference type="eggNOG" id="KOG2029">
    <property type="taxonomic scope" value="Eukaryota"/>
</dbReference>
<feature type="compositionally biased region" description="Basic and acidic residues" evidence="2">
    <location>
        <begin position="1142"/>
        <end position="1151"/>
    </location>
</feature>
<feature type="compositionally biased region" description="Low complexity" evidence="2">
    <location>
        <begin position="1325"/>
        <end position="1346"/>
    </location>
</feature>
<gene>
    <name evidence="4" type="ORF">MAPG_07830</name>
</gene>
<feature type="compositionally biased region" description="Basic and acidic residues" evidence="2">
    <location>
        <begin position="946"/>
        <end position="967"/>
    </location>
</feature>
<dbReference type="InterPro" id="IPR029058">
    <property type="entry name" value="AB_hydrolase_fold"/>
</dbReference>
<feature type="compositionally biased region" description="Basic and acidic residues" evidence="2">
    <location>
        <begin position="1266"/>
        <end position="1277"/>
    </location>
</feature>
<feature type="compositionally biased region" description="Acidic residues" evidence="2">
    <location>
        <begin position="970"/>
        <end position="979"/>
    </location>
</feature>
<dbReference type="EnsemblFungi" id="MAPG_07830T0">
    <property type="protein sequence ID" value="MAPG_07830T0"/>
    <property type="gene ID" value="MAPG_07830"/>
</dbReference>
<accession>A0A0C4E5Q6</accession>
<evidence type="ECO:0000256" key="2">
    <source>
        <dbReference type="SAM" id="MobiDB-lite"/>
    </source>
</evidence>
<reference evidence="5" key="5">
    <citation type="submission" date="2015-06" db="UniProtKB">
        <authorList>
            <consortium name="EnsemblFungi"/>
        </authorList>
    </citation>
    <scope>IDENTIFICATION</scope>
    <source>
        <strain evidence="5">ATCC 64411</strain>
    </source>
</reference>
<dbReference type="InterPro" id="IPR027417">
    <property type="entry name" value="P-loop_NTPase"/>
</dbReference>
<dbReference type="Pfam" id="PF24883">
    <property type="entry name" value="NPHP3_N"/>
    <property type="match status" value="1"/>
</dbReference>
<feature type="compositionally biased region" description="Basic and acidic residues" evidence="2">
    <location>
        <begin position="1065"/>
        <end position="1075"/>
    </location>
</feature>
<dbReference type="Gene3D" id="3.40.50.300">
    <property type="entry name" value="P-loop containing nucleotide triphosphate hydrolases"/>
    <property type="match status" value="1"/>
</dbReference>
<keyword evidence="6" id="KW-1185">Reference proteome</keyword>
<feature type="compositionally biased region" description="Pro residues" evidence="2">
    <location>
        <begin position="1414"/>
        <end position="1432"/>
    </location>
</feature>
<feature type="compositionally biased region" description="Polar residues" evidence="2">
    <location>
        <begin position="1399"/>
        <end position="1408"/>
    </location>
</feature>
<feature type="compositionally biased region" description="Polar residues" evidence="2">
    <location>
        <begin position="1030"/>
        <end position="1040"/>
    </location>
</feature>
<dbReference type="EMBL" id="GL876972">
    <property type="protein sequence ID" value="KLU88847.1"/>
    <property type="molecule type" value="Genomic_DNA"/>
</dbReference>
<feature type="compositionally biased region" description="Low complexity" evidence="2">
    <location>
        <begin position="1356"/>
        <end position="1369"/>
    </location>
</feature>
<dbReference type="OrthoDB" id="5967843at2759"/>
<proteinExistence type="predicted"/>
<keyword evidence="1" id="KW-0677">Repeat</keyword>
<feature type="compositionally biased region" description="Low complexity" evidence="2">
    <location>
        <begin position="928"/>
        <end position="944"/>
    </location>
</feature>
<reference evidence="5" key="4">
    <citation type="journal article" date="2015" name="G3 (Bethesda)">
        <title>Genome sequences of three phytopathogenic species of the Magnaporthaceae family of fungi.</title>
        <authorList>
            <person name="Okagaki L.H."/>
            <person name="Nunes C.C."/>
            <person name="Sailsbery J."/>
            <person name="Clay B."/>
            <person name="Brown D."/>
            <person name="John T."/>
            <person name="Oh Y."/>
            <person name="Young N."/>
            <person name="Fitzgerald M."/>
            <person name="Haas B.J."/>
            <person name="Zeng Q."/>
            <person name="Young S."/>
            <person name="Adiconis X."/>
            <person name="Fan L."/>
            <person name="Levin J.Z."/>
            <person name="Mitchell T.K."/>
            <person name="Okubara P.A."/>
            <person name="Farman M.L."/>
            <person name="Kohn L.M."/>
            <person name="Birren B."/>
            <person name="Ma L.-J."/>
            <person name="Dean R.A."/>
        </authorList>
    </citation>
    <scope>NUCLEOTIDE SEQUENCE</scope>
    <source>
        <strain evidence="5">ATCC 64411 / 73-15</strain>
    </source>
</reference>
<evidence type="ECO:0000313" key="4">
    <source>
        <dbReference type="EMBL" id="KLU88847.1"/>
    </source>
</evidence>
<dbReference type="InterPro" id="IPR056884">
    <property type="entry name" value="NPHP3-like_N"/>
</dbReference>
<dbReference type="VEuPathDB" id="FungiDB:MAPG_07830"/>
<dbReference type="PANTHER" id="PTHR10039:SF14">
    <property type="entry name" value="NACHT DOMAIN-CONTAINING PROTEIN"/>
    <property type="match status" value="1"/>
</dbReference>
<protein>
    <recommendedName>
        <fullName evidence="3">Nephrocystin 3-like N-terminal domain-containing protein</fullName>
    </recommendedName>
</protein>
<sequence>MMPDPSIKRALMQLEVLYPISENPGTKLPDVDVVLVHGLDSVQDDDNGNRIKTWTAEDGTVWPRDLLPEFVPNIRALCYQYYGSIQGTTSRAGIEEHARALLQQLRQKHPRGFGYEKQRPIIFVGHSLGGVIIKQALIWTHLDPEYTYLGRATCGVIFFATPHRLGGPEAGERFAERILHAVVTQQGKPGPGAVDAVMAKLRRPPPSSVVIQEIKSNSKSLTRVTTEFQAVLKSLNVSVVNFYEGQATKGLDGVVVSETDVLLDGADTQLLPADHVGICRFCKDPSGRRLFEPVWKAFERLATGANGKPESYRAALLKSLCTNEFHEYSKNIRPTKGTCRWIQEKDEFRNWQNRTARKLWIHSNPAAGKTHLAKYIINIKWAGVGVVSCFLDGRLKERNSCDAIFRSTIHQLATIYPWIWNDPVLWSDSSRSSKEVLQPGVPGADGTTASWTREELMSLWKDMVAPAATNGNGLVIIVDGFDNIPADDQEEFLDCLEECEEELSSRGLPDLRILVLSRWCFSLANEGRGFVEYEIGEQDNFEDIHRTIKIEVSRFAGVAKYSGDFQKVVCDKVARGAKGIYLWATVLVADIKAQMPAAHQLQEQLNRLPRSLAELFDSILGRIKSNQGDSAGLIVRRVLLWVVFGLEPLELHELNVGLTLAKLLEEDSKKPIDNKLLEEHMTRPEIFKAYLISLCGQLLSFSSTNHVNPVHGTLTTYLITTPDTYKNDTHKDWEVPNHASFYVDDHKAHARLGNMCAAYLMMPSFADAGDRYEPTEEGQARWEVKVRTRVEGNQLVKYAALCWSRHFRAAGLAEQGLQGHEMLRNVKTEFGISWSEVWWFERRWRGFNFPRADEDLVRLMLNAEKTENSLVPPKEQIKRQAKQKPGEPGEPIDPAEDPAEAPTDRLTGQPADDPAGDTAGGPAGGPAGAPTEAPTEAATGQQTGHLAEDPAERPKGHLKEHPAKDPAGDLAEDLQEDLAENPAEAPIEAPIRRPTSHLAGHPADEPTGQSTGQQKEHPADELVGQPVDQPANQLADQPANQPAEDLVKVLAEPPTGQSVGQPTDRPTRRPAEDPTKGPAEPPAGDPAGDPAADPAGDLAGVPQGDPAKDPAEPPAKEPIGQSTGQPEGQPVDRPADGPARQPAKDPAKDPAEPPAGDLVGDLAGDLQGDLAKDPAKDPPGELMKKPTETLPENSSSDDPSQSGPASPEPPAGEQTGTQNPQDEMMSRGRPSRSGGTSTSRPPRAHRLRASVEVPKPNPVLPGDHSALPDRRSSDNTSRRVPASPRPSTEEQPGTQPSESSILPKTPKEDPGLNPVPSGNPTSSSPIFLPPLEVLPPLFVDPSRPLGSQPPSPGNPLPLLGDPLPGNPSLTLPGDPSLPSHTLPASGDNQTVPENRPARTGQTPPTSRGANTPPRITPPPAYPNIGPAPPPGQTPLRNEQNGTDPAPSTPPGKPPSDDAGTPPSSVSEPHKMTWWKRLCWLLTCGCCGCRCRRRSKRKAQGPEVQPGHTTSRTASRSEKVA</sequence>
<reference evidence="6" key="2">
    <citation type="submission" date="2010-05" db="EMBL/GenBank/DDBJ databases">
        <title>The genome sequence of Magnaporthe poae strain ATCC 64411.</title>
        <authorList>
            <person name="Ma L.-J."/>
            <person name="Dead R."/>
            <person name="Young S."/>
            <person name="Zeng Q."/>
            <person name="Koehrsen M."/>
            <person name="Alvarado L."/>
            <person name="Berlin A."/>
            <person name="Chapman S.B."/>
            <person name="Chen Z."/>
            <person name="Freedman E."/>
            <person name="Gellesch M."/>
            <person name="Goldberg J."/>
            <person name="Griggs A."/>
            <person name="Gujja S."/>
            <person name="Heilman E.R."/>
            <person name="Heiman D."/>
            <person name="Hepburn T."/>
            <person name="Howarth C."/>
            <person name="Jen D."/>
            <person name="Larson L."/>
            <person name="Mehta T."/>
            <person name="Neiman D."/>
            <person name="Pearson M."/>
            <person name="Roberts A."/>
            <person name="Saif S."/>
            <person name="Shea T."/>
            <person name="Shenoy N."/>
            <person name="Sisk P."/>
            <person name="Stolte C."/>
            <person name="Sykes S."/>
            <person name="Walk T."/>
            <person name="White J."/>
            <person name="Yandava C."/>
            <person name="Haas B."/>
            <person name="Nusbaum C."/>
            <person name="Birren B."/>
        </authorList>
    </citation>
    <scope>NUCLEOTIDE SEQUENCE [LARGE SCALE GENOMIC DNA]</scope>
    <source>
        <strain evidence="6">ATCC 64411 / 73-15</strain>
    </source>
</reference>
<reference evidence="4" key="3">
    <citation type="submission" date="2011-03" db="EMBL/GenBank/DDBJ databases">
        <title>Annotation of Magnaporthe poae ATCC 64411.</title>
        <authorList>
            <person name="Ma L.-J."/>
            <person name="Dead R."/>
            <person name="Young S.K."/>
            <person name="Zeng Q."/>
            <person name="Gargeya S."/>
            <person name="Fitzgerald M."/>
            <person name="Haas B."/>
            <person name="Abouelleil A."/>
            <person name="Alvarado L."/>
            <person name="Arachchi H.M."/>
            <person name="Berlin A."/>
            <person name="Brown A."/>
            <person name="Chapman S.B."/>
            <person name="Chen Z."/>
            <person name="Dunbar C."/>
            <person name="Freedman E."/>
            <person name="Gearin G."/>
            <person name="Gellesch M."/>
            <person name="Goldberg J."/>
            <person name="Griggs A."/>
            <person name="Gujja S."/>
            <person name="Heiman D."/>
            <person name="Howarth C."/>
            <person name="Larson L."/>
            <person name="Lui A."/>
            <person name="MacDonald P.J.P."/>
            <person name="Mehta T."/>
            <person name="Montmayeur A."/>
            <person name="Murphy C."/>
            <person name="Neiman D."/>
            <person name="Pearson M."/>
            <person name="Priest M."/>
            <person name="Roberts A."/>
            <person name="Saif S."/>
            <person name="Shea T."/>
            <person name="Shenoy N."/>
            <person name="Sisk P."/>
            <person name="Stolte C."/>
            <person name="Sykes S."/>
            <person name="Yandava C."/>
            <person name="Wortman J."/>
            <person name="Nusbaum C."/>
            <person name="Birren B."/>
        </authorList>
    </citation>
    <scope>NUCLEOTIDE SEQUENCE</scope>
    <source>
        <strain evidence="4">ATCC 64411</strain>
    </source>
</reference>